<feature type="transmembrane region" description="Helical" evidence="10">
    <location>
        <begin position="251"/>
        <end position="273"/>
    </location>
</feature>
<keyword evidence="7 9" id="KW-0408">Iron</keyword>
<dbReference type="PROSITE" id="PS51007">
    <property type="entry name" value="CYTC"/>
    <property type="match status" value="1"/>
</dbReference>
<dbReference type="EMBL" id="AP014854">
    <property type="protein sequence ID" value="BAR99819.1"/>
    <property type="molecule type" value="Genomic_DNA"/>
</dbReference>
<evidence type="ECO:0000256" key="1">
    <source>
        <dbReference type="ARBA" id="ARBA00004370"/>
    </source>
</evidence>
<feature type="binding site" description="covalent" evidence="9">
    <location>
        <position position="65"/>
    </location>
    <ligand>
        <name>heme c</name>
        <dbReference type="ChEBI" id="CHEBI:61717"/>
    </ligand>
</feature>
<evidence type="ECO:0000256" key="9">
    <source>
        <dbReference type="PIRSR" id="PIRSR602326-1"/>
    </source>
</evidence>
<dbReference type="Gene3D" id="1.10.760.10">
    <property type="entry name" value="Cytochrome c-like domain"/>
    <property type="match status" value="1"/>
</dbReference>
<reference evidence="13" key="1">
    <citation type="journal article" date="2015" name="Genome Announc.">
        <title>Complete Genome Sequence of the Bacteriochlorophyll b-Producing Photosynthetic Bacterium Blastochloris viridis.</title>
        <authorList>
            <person name="Tsukatani Y."/>
            <person name="Hirose Y."/>
            <person name="Harada J."/>
            <person name="Misawa N."/>
            <person name="Mori K."/>
            <person name="Inoue K."/>
            <person name="Tamiaki H."/>
        </authorList>
    </citation>
    <scope>NUCLEOTIDE SEQUENCE [LARGE SCALE GENOMIC DNA]</scope>
    <source>
        <strain evidence="13">DSM 133</strain>
    </source>
</reference>
<keyword evidence="15" id="KW-1185">Reference proteome</keyword>
<dbReference type="GO" id="GO:0020037">
    <property type="term" value="F:heme binding"/>
    <property type="evidence" value="ECO:0007669"/>
    <property type="project" value="InterPro"/>
</dbReference>
<keyword evidence="11" id="KW-0732">Signal</keyword>
<feature type="binding site" description="covalent" evidence="9">
    <location>
        <position position="207"/>
    </location>
    <ligand>
        <name>heme c</name>
        <dbReference type="ChEBI" id="CHEBI:61717"/>
    </ligand>
</feature>
<gene>
    <name evidence="14" type="primary">petC</name>
    <name evidence="13" type="ORF">BV133_2226</name>
    <name evidence="14" type="ORF">BVIRIDIS_19270</name>
</gene>
<dbReference type="GO" id="GO:0046872">
    <property type="term" value="F:metal ion binding"/>
    <property type="evidence" value="ECO:0007669"/>
    <property type="project" value="UniProtKB-KW"/>
</dbReference>
<accession>A0A0H5BFD2</accession>
<evidence type="ECO:0000256" key="3">
    <source>
        <dbReference type="ARBA" id="ARBA00022617"/>
    </source>
</evidence>
<reference evidence="15" key="3">
    <citation type="journal article" date="2016" name="Genome Announc.">
        <title>Revised genome sequence of the purple photosynthetic bacterium Blastochloris viridis.</title>
        <authorList>
            <person name="Liu L.N."/>
            <person name="Faulkner M."/>
            <person name="Liu X."/>
            <person name="Huang F."/>
            <person name="Darby A.C."/>
            <person name="Hall N."/>
        </authorList>
    </citation>
    <scope>NUCLEOTIDE SEQUENCE [LARGE SCALE GENOMIC DNA]</scope>
    <source>
        <strain evidence="15">ATCC 19567 / DSM 133 / F</strain>
    </source>
</reference>
<evidence type="ECO:0000256" key="5">
    <source>
        <dbReference type="ARBA" id="ARBA00022723"/>
    </source>
</evidence>
<sequence>MTIKLRFVASLALVFGLAAASVPAQASGGDTPHLQSWSFAGPFGQYDKAQLRRGFQVFQNVCVSCHTLEKVAFRNFAQPGGPELPLDEVRQLAASWPVQVKDINDKGDPIERAPKLADRIPSQYANEAAARIIHNGALPPDLSVIAKARTFQRGFPWWVTDIFTQYNENGVDYIVALLNGYEDPPEGFKVPDGSFYNKYFPGHIIGMTPPIADGLVTYGDGTPETQLQYSKDVAAFLMWAAEPTLDVRKRIGWWVLGFLVIFTGLLVATKIVVWRPVKKGLA</sequence>
<evidence type="ECO:0000256" key="6">
    <source>
        <dbReference type="ARBA" id="ARBA00022989"/>
    </source>
</evidence>
<dbReference type="InterPro" id="IPR036909">
    <property type="entry name" value="Cyt_c-like_dom_sf"/>
</dbReference>
<dbReference type="AlphaFoldDB" id="A0A0H5BFD2"/>
<dbReference type="GO" id="GO:0009055">
    <property type="term" value="F:electron transfer activity"/>
    <property type="evidence" value="ECO:0007669"/>
    <property type="project" value="InterPro"/>
</dbReference>
<dbReference type="PANTHER" id="PTHR10266">
    <property type="entry name" value="CYTOCHROME C1"/>
    <property type="match status" value="1"/>
</dbReference>
<evidence type="ECO:0000256" key="2">
    <source>
        <dbReference type="ARBA" id="ARBA00016165"/>
    </source>
</evidence>
<dbReference type="InterPro" id="IPR002326">
    <property type="entry name" value="Cyt_c1"/>
</dbReference>
<evidence type="ECO:0000313" key="14">
    <source>
        <dbReference type="EMBL" id="CUU42911.1"/>
    </source>
</evidence>
<feature type="binding site" description="covalent" evidence="9">
    <location>
        <position position="62"/>
    </location>
    <ligand>
        <name>heme c</name>
        <dbReference type="ChEBI" id="CHEBI:61717"/>
    </ligand>
</feature>
<dbReference type="KEGG" id="bvr:BVIR_2483"/>
<keyword evidence="5 9" id="KW-0479">Metal-binding</keyword>
<feature type="domain" description="Cytochrome c" evidence="12">
    <location>
        <begin position="49"/>
        <end position="182"/>
    </location>
</feature>
<dbReference type="Gene3D" id="1.20.5.100">
    <property type="entry name" value="Cytochrome c1, transmembrane anchor, C-terminal"/>
    <property type="match status" value="1"/>
</dbReference>
<evidence type="ECO:0000256" key="10">
    <source>
        <dbReference type="SAM" id="Phobius"/>
    </source>
</evidence>
<dbReference type="InterPro" id="IPR009056">
    <property type="entry name" value="Cyt_c-like_dom"/>
</dbReference>
<keyword evidence="4 10" id="KW-0812">Transmembrane</keyword>
<evidence type="ECO:0000256" key="7">
    <source>
        <dbReference type="ARBA" id="ARBA00023004"/>
    </source>
</evidence>
<feature type="signal peptide" evidence="11">
    <location>
        <begin position="1"/>
        <end position="26"/>
    </location>
</feature>
<reference evidence="14" key="2">
    <citation type="submission" date="2015-11" db="EMBL/GenBank/DDBJ databases">
        <authorList>
            <person name="Zhang Y."/>
            <person name="Guo Z."/>
        </authorList>
    </citation>
    <scope>NUCLEOTIDE SEQUENCE</scope>
    <source>
        <strain evidence="14">1</strain>
    </source>
</reference>
<comment type="subcellular location">
    <subcellularLocation>
        <location evidence="1">Membrane</location>
    </subcellularLocation>
</comment>
<proteinExistence type="predicted"/>
<dbReference type="PRINTS" id="PR00603">
    <property type="entry name" value="CYTOCHROMEC1"/>
</dbReference>
<evidence type="ECO:0000256" key="8">
    <source>
        <dbReference type="ARBA" id="ARBA00023136"/>
    </source>
</evidence>
<keyword evidence="6 10" id="KW-1133">Transmembrane helix</keyword>
<dbReference type="PATRIC" id="fig|1079.6.peg.2596"/>
<comment type="cofactor">
    <cofactor evidence="9">
        <name>heme c</name>
        <dbReference type="ChEBI" id="CHEBI:61717"/>
    </cofactor>
    <text evidence="9">Binds 1 heme c group covalently per subunit.</text>
</comment>
<evidence type="ECO:0000313" key="13">
    <source>
        <dbReference type="EMBL" id="BAR99819.1"/>
    </source>
</evidence>
<keyword evidence="3 9" id="KW-0349">Heme</keyword>
<keyword evidence="8 10" id="KW-0472">Membrane</keyword>
<dbReference type="OrthoDB" id="9808471at2"/>
<dbReference type="GO" id="GO:0016020">
    <property type="term" value="C:membrane"/>
    <property type="evidence" value="ECO:0007669"/>
    <property type="project" value="UniProtKB-SubCell"/>
</dbReference>
<dbReference type="RefSeq" id="WP_055037881.1">
    <property type="nucleotide sequence ID" value="NZ_AP014854.2"/>
</dbReference>
<evidence type="ECO:0000256" key="11">
    <source>
        <dbReference type="SAM" id="SignalP"/>
    </source>
</evidence>
<name>A0A0H5BFD2_BLAVI</name>
<feature type="chain" id="PRO_5014229144" description="Cytochrome c1" evidence="11">
    <location>
        <begin position="27"/>
        <end position="282"/>
    </location>
</feature>
<dbReference type="Pfam" id="PF02167">
    <property type="entry name" value="Cytochrom_C1"/>
    <property type="match status" value="1"/>
</dbReference>
<feature type="binding site" description="covalent" evidence="9">
    <location>
        <position position="66"/>
    </location>
    <ligand>
        <name>heme c</name>
        <dbReference type="ChEBI" id="CHEBI:61717"/>
    </ligand>
</feature>
<evidence type="ECO:0000313" key="15">
    <source>
        <dbReference type="Proteomes" id="UP000065734"/>
    </source>
</evidence>
<evidence type="ECO:0000256" key="4">
    <source>
        <dbReference type="ARBA" id="ARBA00022692"/>
    </source>
</evidence>
<dbReference type="EMBL" id="LN907867">
    <property type="protein sequence ID" value="CUU42911.1"/>
    <property type="molecule type" value="Genomic_DNA"/>
</dbReference>
<evidence type="ECO:0000259" key="12">
    <source>
        <dbReference type="PROSITE" id="PS51007"/>
    </source>
</evidence>
<protein>
    <recommendedName>
        <fullName evidence="2">Cytochrome c1</fullName>
    </recommendedName>
</protein>
<organism evidence="14 15">
    <name type="scientific">Blastochloris viridis</name>
    <name type="common">Rhodopseudomonas viridis</name>
    <dbReference type="NCBI Taxonomy" id="1079"/>
    <lineage>
        <taxon>Bacteria</taxon>
        <taxon>Pseudomonadati</taxon>
        <taxon>Pseudomonadota</taxon>
        <taxon>Alphaproteobacteria</taxon>
        <taxon>Hyphomicrobiales</taxon>
        <taxon>Blastochloridaceae</taxon>
        <taxon>Blastochloris</taxon>
    </lineage>
</organism>
<dbReference type="SUPFAM" id="SSF46626">
    <property type="entry name" value="Cytochrome c"/>
    <property type="match status" value="1"/>
</dbReference>
<dbReference type="Proteomes" id="UP000065734">
    <property type="component" value="Chromosome I"/>
</dbReference>
<dbReference type="PANTHER" id="PTHR10266:SF3">
    <property type="entry name" value="CYTOCHROME C1, HEME PROTEIN, MITOCHONDRIAL"/>
    <property type="match status" value="1"/>
</dbReference>